<dbReference type="AlphaFoldDB" id="A0A2S0L5R6"/>
<sequence>MIGIVHGGGRTKTQERVTLGGTWTAPQNGTLVCTGRAQADSAYNFIKDKNIDAYIGMHTIERNQHYGTITVPVVAGHVYEVRRGSWQAQSDLFIYES</sequence>
<organism evidence="1 2">
    <name type="scientific">Mogibacterium diversum</name>
    <dbReference type="NCBI Taxonomy" id="114527"/>
    <lineage>
        <taxon>Bacteria</taxon>
        <taxon>Bacillati</taxon>
        <taxon>Bacillota</taxon>
        <taxon>Clostridia</taxon>
        <taxon>Peptostreptococcales</taxon>
        <taxon>Anaerovoracaceae</taxon>
        <taxon>Mogibacterium</taxon>
    </lineage>
</organism>
<evidence type="ECO:0000313" key="1">
    <source>
        <dbReference type="EMBL" id="AVM48593.1"/>
    </source>
</evidence>
<evidence type="ECO:0000313" key="2">
    <source>
        <dbReference type="Proteomes" id="UP000237883"/>
    </source>
</evidence>
<dbReference type="KEGG" id="mdv:C5Q96_06925"/>
<dbReference type="Proteomes" id="UP000237883">
    <property type="component" value="Chromosome"/>
</dbReference>
<accession>A0A2S0L5R6</accession>
<dbReference type="EMBL" id="CP027228">
    <property type="protein sequence ID" value="AVM48593.1"/>
    <property type="molecule type" value="Genomic_DNA"/>
</dbReference>
<name>A0A2S0L5R6_9FIRM</name>
<protein>
    <submittedName>
        <fullName evidence="1">Uncharacterized protein</fullName>
    </submittedName>
</protein>
<dbReference type="RefSeq" id="WP_106057648.1">
    <property type="nucleotide sequence ID" value="NZ_CP027228.1"/>
</dbReference>
<reference evidence="2" key="1">
    <citation type="submission" date="2018-02" db="EMBL/GenBank/DDBJ databases">
        <authorList>
            <person name="Holder M.E."/>
            <person name="Ajami N.J."/>
            <person name="Petrosino J.F."/>
        </authorList>
    </citation>
    <scope>NUCLEOTIDE SEQUENCE [LARGE SCALE GENOMIC DNA]</scope>
    <source>
        <strain evidence="2">CCUG 47132</strain>
    </source>
</reference>
<keyword evidence="2" id="KW-1185">Reference proteome</keyword>
<proteinExistence type="predicted"/>
<dbReference type="GeneID" id="78391995"/>
<gene>
    <name evidence="1" type="ORF">C5Q96_06925</name>
</gene>
<dbReference type="OrthoDB" id="9923170at2"/>